<evidence type="ECO:0000313" key="2">
    <source>
        <dbReference type="EMBL" id="AHF25069.1"/>
    </source>
</evidence>
<feature type="domain" description="N-acetyltransferase" evidence="1">
    <location>
        <begin position="1"/>
        <end position="140"/>
    </location>
</feature>
<dbReference type="SUPFAM" id="SSF55729">
    <property type="entry name" value="Acyl-CoA N-acyltransferases (Nat)"/>
    <property type="match status" value="1"/>
</dbReference>
<dbReference type="GO" id="GO:0016747">
    <property type="term" value="F:acyltransferase activity, transferring groups other than amino-acyl groups"/>
    <property type="evidence" value="ECO:0007669"/>
    <property type="project" value="InterPro"/>
</dbReference>
<accession>W0FNL3</accession>
<organism evidence="2">
    <name type="scientific">uncultured bacterium Contig4</name>
    <dbReference type="NCBI Taxonomy" id="1393569"/>
    <lineage>
        <taxon>Bacteria</taxon>
        <taxon>environmental samples</taxon>
    </lineage>
</organism>
<dbReference type="InterPro" id="IPR000182">
    <property type="entry name" value="GNAT_dom"/>
</dbReference>
<protein>
    <submittedName>
        <fullName evidence="2">GCN5-like N-acetyltransferase</fullName>
    </submittedName>
</protein>
<sequence length="157" mass="17405">MEIRPIDPADRSRIDEFIISRWFTMKMVVRGESVDLGSADGFYACDGDGITGLITFRFSGNEMEILSLDSVPENRGTGTALLDAAVMRAKESGAGRVVLITTNDNLAALRFYQKHGFDMAHLYRNAVDRARQIKPEIPLTGMGGIPLKHEIELEMTL</sequence>
<dbReference type="PROSITE" id="PS51186">
    <property type="entry name" value="GNAT"/>
    <property type="match status" value="1"/>
</dbReference>
<dbReference type="EMBL" id="KC246817">
    <property type="protein sequence ID" value="AHF25069.1"/>
    <property type="molecule type" value="Genomic_DNA"/>
</dbReference>
<name>W0FNL3_9BACT</name>
<dbReference type="InterPro" id="IPR016181">
    <property type="entry name" value="Acyl_CoA_acyltransferase"/>
</dbReference>
<proteinExistence type="predicted"/>
<dbReference type="Gene3D" id="3.40.630.30">
    <property type="match status" value="1"/>
</dbReference>
<evidence type="ECO:0000259" key="1">
    <source>
        <dbReference type="PROSITE" id="PS51186"/>
    </source>
</evidence>
<keyword evidence="2" id="KW-0808">Transferase</keyword>
<dbReference type="AlphaFoldDB" id="W0FNL3"/>
<dbReference type="Pfam" id="PF00583">
    <property type="entry name" value="Acetyltransf_1"/>
    <property type="match status" value="1"/>
</dbReference>
<reference evidence="2" key="1">
    <citation type="journal article" date="2013" name="PLoS ONE">
        <title>Metagenomic insights into the carbohydrate-active enzymes carried by the microorganisms adhering to solid digesta in the rumen of cows.</title>
        <authorList>
            <person name="Wang L."/>
            <person name="Hatem A."/>
            <person name="Catalyurek U.V."/>
            <person name="Morrison M."/>
            <person name="Yu Z."/>
        </authorList>
    </citation>
    <scope>NUCLEOTIDE SEQUENCE</scope>
</reference>
<dbReference type="CDD" id="cd04301">
    <property type="entry name" value="NAT_SF"/>
    <property type="match status" value="1"/>
</dbReference>